<proteinExistence type="predicted"/>
<protein>
    <submittedName>
        <fullName evidence="1">Beta-barrel protein YwiB</fullName>
    </submittedName>
</protein>
<evidence type="ECO:0000313" key="2">
    <source>
        <dbReference type="Proteomes" id="UP000637074"/>
    </source>
</evidence>
<name>A0ABQ3N974_9BACI</name>
<sequence>MTTNEIPVKVTVKTTIDEADPMELVVFGRYFQKGNASYLKYEEVMEELGTVRTIVKISEEEMLILRSGAIKMRLPFQLQKKLNGSYEMPFGVFETATLAQKMEFTDGHVQGGGQIDIVYDFEMQGSPAGTYQLKIQFHPVHMSE</sequence>
<dbReference type="Proteomes" id="UP000637074">
    <property type="component" value="Unassembled WGS sequence"/>
</dbReference>
<organism evidence="1 2">
    <name type="scientific">Neobacillus kokaensis</name>
    <dbReference type="NCBI Taxonomy" id="2759023"/>
    <lineage>
        <taxon>Bacteria</taxon>
        <taxon>Bacillati</taxon>
        <taxon>Bacillota</taxon>
        <taxon>Bacilli</taxon>
        <taxon>Bacillales</taxon>
        <taxon>Bacillaceae</taxon>
        <taxon>Neobacillus</taxon>
    </lineage>
</organism>
<dbReference type="Pfam" id="PF09148">
    <property type="entry name" value="DUF1934"/>
    <property type="match status" value="1"/>
</dbReference>
<comment type="caution">
    <text evidence="1">The sequence shown here is derived from an EMBL/GenBank/DDBJ whole genome shotgun (WGS) entry which is preliminary data.</text>
</comment>
<dbReference type="SUPFAM" id="SSF50814">
    <property type="entry name" value="Lipocalins"/>
    <property type="match status" value="1"/>
</dbReference>
<evidence type="ECO:0000313" key="1">
    <source>
        <dbReference type="EMBL" id="GHH97961.1"/>
    </source>
</evidence>
<dbReference type="InterPro" id="IPR015231">
    <property type="entry name" value="DUF1934"/>
</dbReference>
<dbReference type="RefSeq" id="WP_223282618.1">
    <property type="nucleotide sequence ID" value="NZ_BNDS01000005.1"/>
</dbReference>
<gene>
    <name evidence="1" type="primary">ywiB</name>
    <name evidence="1" type="ORF">AM1BK_15040</name>
</gene>
<accession>A0ABQ3N974</accession>
<dbReference type="Gene3D" id="2.40.128.20">
    <property type="match status" value="1"/>
</dbReference>
<keyword evidence="2" id="KW-1185">Reference proteome</keyword>
<dbReference type="EMBL" id="BNDS01000005">
    <property type="protein sequence ID" value="GHH97961.1"/>
    <property type="molecule type" value="Genomic_DNA"/>
</dbReference>
<dbReference type="InterPro" id="IPR012674">
    <property type="entry name" value="Calycin"/>
</dbReference>
<reference evidence="1 2" key="1">
    <citation type="journal article" date="2022" name="Int. J. Syst. Evol. Microbiol.">
        <title>Neobacillus kokaensis sp. nov., isolated from soil.</title>
        <authorList>
            <person name="Yuki K."/>
            <person name="Matsubara H."/>
            <person name="Yamaguchi S."/>
        </authorList>
    </citation>
    <scope>NUCLEOTIDE SEQUENCE [LARGE SCALE GENOMIC DNA]</scope>
    <source>
        <strain evidence="1 2">LOB 377</strain>
    </source>
</reference>